<feature type="compositionally biased region" description="Polar residues" evidence="4">
    <location>
        <begin position="387"/>
        <end position="426"/>
    </location>
</feature>
<evidence type="ECO:0000256" key="4">
    <source>
        <dbReference type="SAM" id="MobiDB-lite"/>
    </source>
</evidence>
<dbReference type="GO" id="GO:0007051">
    <property type="term" value="P:spindle organization"/>
    <property type="evidence" value="ECO:0007669"/>
    <property type="project" value="InterPro"/>
</dbReference>
<dbReference type="PROSITE" id="PS50077">
    <property type="entry name" value="HEAT_REPEAT"/>
    <property type="match status" value="1"/>
</dbReference>
<comment type="similarity">
    <text evidence="2">Belongs to the TOG/XMAP215 family.</text>
</comment>
<feature type="region of interest" description="Disordered" evidence="4">
    <location>
        <begin position="522"/>
        <end position="578"/>
    </location>
</feature>
<dbReference type="GO" id="GO:0030951">
    <property type="term" value="P:establishment or maintenance of microtubule cytoskeleton polarity"/>
    <property type="evidence" value="ECO:0007669"/>
    <property type="project" value="InterPro"/>
</dbReference>
<evidence type="ECO:0000259" key="5">
    <source>
        <dbReference type="SMART" id="SM01349"/>
    </source>
</evidence>
<dbReference type="InterPro" id="IPR016024">
    <property type="entry name" value="ARM-type_fold"/>
</dbReference>
<keyword evidence="6" id="KW-1185">Reference proteome</keyword>
<sequence>MSFLDPVDALLDSKKWSERRDSLECLLELLGQYGSQLSPTADYSDLCKSLKRDSNINVVSLAVKVVGALATGLGTRKKEVLKKPLIECVDHVSLSCTNIEKFLPAMLDDFLSSQFFCSTASAGISKSVLPVIAKQTEEGDPDVRDSAFAAMGSAQRLVGEAGMKAIAACALGDPNKAKKVATYCESATKEAEEYRIAMGEKLPADFSDQLASKAWAERRDALQVLLTLLEQNHKLVADTSLYKELVTQIVKILEKDTNINAYDSSFLTSPLLQFLLVWKNSKRKSGFARTFAACADAIALTTSIAEYTEKITVGLTKSNPTVKQQTALFLNRLFKKHNSKTCPAAAVKELSATLTKILEEYQKLLAELGNKANPLIIKLHANSSSLAHNPQPNLTQKPSAASSRTSSAQKPSATVRRVNSSASAHTTRPIASANRPAAVVSQSAKPKSATPARVTSATSSILLPHPPPVQWSCASPLAVVNNLPDRCLPLPDQLLMLYPSKQNGNAVKEMASVLARSIPPAPGAVGGGSRISRPPSSSCLASMAKANSGQVSRSTSSVGTSRIPRLGSRPTTPSNRLS</sequence>
<dbReference type="Gene3D" id="1.25.10.10">
    <property type="entry name" value="Leucine-rich Repeat Variant"/>
    <property type="match status" value="2"/>
</dbReference>
<evidence type="ECO:0000256" key="3">
    <source>
        <dbReference type="PROSITE-ProRule" id="PRU00103"/>
    </source>
</evidence>
<feature type="compositionally biased region" description="Polar residues" evidence="4">
    <location>
        <begin position="569"/>
        <end position="578"/>
    </location>
</feature>
<dbReference type="SMART" id="SM01349">
    <property type="entry name" value="TOG"/>
    <property type="match status" value="2"/>
</dbReference>
<dbReference type="SUPFAM" id="SSF48371">
    <property type="entry name" value="ARM repeat"/>
    <property type="match status" value="1"/>
</dbReference>
<evidence type="ECO:0000256" key="1">
    <source>
        <dbReference type="ARBA" id="ARBA00022737"/>
    </source>
</evidence>
<dbReference type="InterPro" id="IPR011989">
    <property type="entry name" value="ARM-like"/>
</dbReference>
<dbReference type="PANTHER" id="PTHR12609">
    <property type="entry name" value="MICROTUBULE ASSOCIATED PROTEIN XMAP215"/>
    <property type="match status" value="1"/>
</dbReference>
<accession>A0A915EMA3</accession>
<evidence type="ECO:0000313" key="7">
    <source>
        <dbReference type="WBParaSite" id="jg7404"/>
    </source>
</evidence>
<dbReference type="InterPro" id="IPR021133">
    <property type="entry name" value="HEAT_type_2"/>
</dbReference>
<name>A0A915EMA3_9BILA</name>
<dbReference type="WBParaSite" id="jg7404">
    <property type="protein sequence ID" value="jg7404"/>
    <property type="gene ID" value="jg7404"/>
</dbReference>
<dbReference type="InterPro" id="IPR034085">
    <property type="entry name" value="TOG"/>
</dbReference>
<dbReference type="AlphaFoldDB" id="A0A915EMA3"/>
<feature type="region of interest" description="Disordered" evidence="4">
    <location>
        <begin position="387"/>
        <end position="452"/>
    </location>
</feature>
<dbReference type="GO" id="GO:0046785">
    <property type="term" value="P:microtubule polymerization"/>
    <property type="evidence" value="ECO:0007669"/>
    <property type="project" value="InterPro"/>
</dbReference>
<dbReference type="GO" id="GO:0061863">
    <property type="term" value="F:microtubule plus end polymerase"/>
    <property type="evidence" value="ECO:0007669"/>
    <property type="project" value="InterPro"/>
</dbReference>
<feature type="repeat" description="HEAT" evidence="3">
    <location>
        <begin position="128"/>
        <end position="165"/>
    </location>
</feature>
<keyword evidence="1" id="KW-0677">Repeat</keyword>
<proteinExistence type="inferred from homology"/>
<reference evidence="7" key="1">
    <citation type="submission" date="2022-11" db="UniProtKB">
        <authorList>
            <consortium name="WormBaseParasite"/>
        </authorList>
    </citation>
    <scope>IDENTIFICATION</scope>
</reference>
<dbReference type="InterPro" id="IPR045110">
    <property type="entry name" value="XMAP215"/>
</dbReference>
<feature type="domain" description="TOG" evidence="5">
    <location>
        <begin position="2"/>
        <end position="193"/>
    </location>
</feature>
<evidence type="ECO:0000313" key="6">
    <source>
        <dbReference type="Proteomes" id="UP000887574"/>
    </source>
</evidence>
<organism evidence="6 7">
    <name type="scientific">Ditylenchus dipsaci</name>
    <dbReference type="NCBI Taxonomy" id="166011"/>
    <lineage>
        <taxon>Eukaryota</taxon>
        <taxon>Metazoa</taxon>
        <taxon>Ecdysozoa</taxon>
        <taxon>Nematoda</taxon>
        <taxon>Chromadorea</taxon>
        <taxon>Rhabditida</taxon>
        <taxon>Tylenchina</taxon>
        <taxon>Tylenchomorpha</taxon>
        <taxon>Sphaerularioidea</taxon>
        <taxon>Anguinidae</taxon>
        <taxon>Anguininae</taxon>
        <taxon>Ditylenchus</taxon>
    </lineage>
</organism>
<dbReference type="Proteomes" id="UP000887574">
    <property type="component" value="Unplaced"/>
</dbReference>
<feature type="domain" description="TOG" evidence="5">
    <location>
        <begin position="197"/>
        <end position="400"/>
    </location>
</feature>
<feature type="compositionally biased region" description="Low complexity" evidence="4">
    <location>
        <begin position="548"/>
        <end position="562"/>
    </location>
</feature>
<dbReference type="GO" id="GO:0051010">
    <property type="term" value="F:microtubule plus-end binding"/>
    <property type="evidence" value="ECO:0007669"/>
    <property type="project" value="InterPro"/>
</dbReference>
<protein>
    <submittedName>
        <fullName evidence="7">TOG domain-containing protein</fullName>
    </submittedName>
</protein>
<evidence type="ECO:0000256" key="2">
    <source>
        <dbReference type="ARBA" id="ARBA00025722"/>
    </source>
</evidence>